<reference evidence="16" key="1">
    <citation type="submission" date="2011-05" db="EMBL/GenBank/DDBJ databases">
        <authorList>
            <person name="Richards S.R."/>
            <person name="Qu J."/>
            <person name="Jiang H."/>
            <person name="Jhangiani S.N."/>
            <person name="Agravi P."/>
            <person name="Goodspeed R."/>
            <person name="Gross S."/>
            <person name="Mandapat C."/>
            <person name="Jackson L."/>
            <person name="Mathew T."/>
            <person name="Pu L."/>
            <person name="Thornton R."/>
            <person name="Saada N."/>
            <person name="Wilczek-Boney K.B."/>
            <person name="Lee S."/>
            <person name="Kovar C."/>
            <person name="Wu Y."/>
            <person name="Scherer S.E."/>
            <person name="Worley K.C."/>
            <person name="Muzny D.M."/>
            <person name="Gibbs R."/>
        </authorList>
    </citation>
    <scope>NUCLEOTIDE SEQUENCE</scope>
    <source>
        <strain evidence="16">Brora</strain>
    </source>
</reference>
<dbReference type="InterPro" id="IPR006202">
    <property type="entry name" value="Neur_chan_lig-bd"/>
</dbReference>
<evidence type="ECO:0000256" key="4">
    <source>
        <dbReference type="ARBA" id="ARBA00022989"/>
    </source>
</evidence>
<feature type="transmembrane region" description="Helical" evidence="13">
    <location>
        <begin position="398"/>
        <end position="415"/>
    </location>
</feature>
<dbReference type="HOGENOM" id="CLU_018074_0_4_1"/>
<feature type="domain" description="Neurotransmitter-gated ion-channel ligand-binding" evidence="14">
    <location>
        <begin position="31"/>
        <end position="244"/>
    </location>
</feature>
<dbReference type="Gene3D" id="2.70.170.10">
    <property type="entry name" value="Neurotransmitter-gated ion-channel ligand-binding domain"/>
    <property type="match status" value="1"/>
</dbReference>
<evidence type="ECO:0000313" key="16">
    <source>
        <dbReference type="Proteomes" id="UP000014500"/>
    </source>
</evidence>
<dbReference type="eggNOG" id="KOG3645">
    <property type="taxonomic scope" value="Eukaryota"/>
</dbReference>
<dbReference type="SUPFAM" id="SSF63712">
    <property type="entry name" value="Nicotinic receptor ligand binding domain-like"/>
    <property type="match status" value="1"/>
</dbReference>
<keyword evidence="13" id="KW-0732">Signal</keyword>
<dbReference type="Proteomes" id="UP000014500">
    <property type="component" value="Unassembled WGS sequence"/>
</dbReference>
<dbReference type="OMA" id="FAAHELW"/>
<comment type="subcellular location">
    <subcellularLocation>
        <location evidence="12">Postsynaptic cell membrane</location>
        <topology evidence="12">Multi-pass membrane protein</topology>
    </subcellularLocation>
</comment>
<feature type="chain" id="PRO_5022267868" description="Neurotransmitter-gated ion-channel ligand-binding domain-containing protein" evidence="13">
    <location>
        <begin position="21"/>
        <end position="416"/>
    </location>
</feature>
<dbReference type="EMBL" id="JH432010">
    <property type="status" value="NOT_ANNOTATED_CDS"/>
    <property type="molecule type" value="Genomic_DNA"/>
</dbReference>
<keyword evidence="8" id="KW-0675">Receptor</keyword>
<evidence type="ECO:0000259" key="14">
    <source>
        <dbReference type="Pfam" id="PF02931"/>
    </source>
</evidence>
<dbReference type="FunFam" id="2.70.170.10:FF:000028">
    <property type="entry name" value="AcetylCholine Receptor"/>
    <property type="match status" value="1"/>
</dbReference>
<evidence type="ECO:0000256" key="5">
    <source>
        <dbReference type="ARBA" id="ARBA00023018"/>
    </source>
</evidence>
<evidence type="ECO:0000256" key="1">
    <source>
        <dbReference type="ARBA" id="ARBA00022448"/>
    </source>
</evidence>
<reference evidence="15" key="2">
    <citation type="submission" date="2015-02" db="UniProtKB">
        <authorList>
            <consortium name="EnsemblMetazoa"/>
        </authorList>
    </citation>
    <scope>IDENTIFICATION</scope>
</reference>
<evidence type="ECO:0000256" key="12">
    <source>
        <dbReference type="ARBA" id="ARBA00034104"/>
    </source>
</evidence>
<protein>
    <recommendedName>
        <fullName evidence="14">Neurotransmitter-gated ion-channel ligand-binding domain-containing protein</fullName>
    </recommendedName>
</protein>
<dbReference type="InterPro" id="IPR002394">
    <property type="entry name" value="Nicotinic_acetylcholine_rcpt"/>
</dbReference>
<keyword evidence="10" id="KW-1071">Ligand-gated ion channel</keyword>
<feature type="transmembrane region" description="Helical" evidence="13">
    <location>
        <begin position="304"/>
        <end position="326"/>
    </location>
</feature>
<dbReference type="PRINTS" id="PR00252">
    <property type="entry name" value="NRIONCHANNEL"/>
</dbReference>
<dbReference type="PhylomeDB" id="T1JBH4"/>
<evidence type="ECO:0000256" key="11">
    <source>
        <dbReference type="ARBA" id="ARBA00023303"/>
    </source>
</evidence>
<feature type="transmembrane region" description="Helical" evidence="13">
    <location>
        <begin position="246"/>
        <end position="268"/>
    </location>
</feature>
<dbReference type="SUPFAM" id="SSF90112">
    <property type="entry name" value="Neurotransmitter-gated ion-channel transmembrane pore"/>
    <property type="match status" value="1"/>
</dbReference>
<evidence type="ECO:0000256" key="2">
    <source>
        <dbReference type="ARBA" id="ARBA00022475"/>
    </source>
</evidence>
<dbReference type="PRINTS" id="PR00254">
    <property type="entry name" value="NICOTINICR"/>
</dbReference>
<keyword evidence="6 13" id="KW-0406">Ion transport</keyword>
<dbReference type="GO" id="GO:0004888">
    <property type="term" value="F:transmembrane signaling receptor activity"/>
    <property type="evidence" value="ECO:0007669"/>
    <property type="project" value="InterPro"/>
</dbReference>
<feature type="transmembrane region" description="Helical" evidence="13">
    <location>
        <begin position="280"/>
        <end position="298"/>
    </location>
</feature>
<dbReference type="EnsemblMetazoa" id="SMAR011120-RA">
    <property type="protein sequence ID" value="SMAR011120-PA"/>
    <property type="gene ID" value="SMAR011120"/>
</dbReference>
<dbReference type="GO" id="GO:0045211">
    <property type="term" value="C:postsynaptic membrane"/>
    <property type="evidence" value="ECO:0007669"/>
    <property type="project" value="UniProtKB-SubCell"/>
</dbReference>
<dbReference type="InterPro" id="IPR036719">
    <property type="entry name" value="Neuro-gated_channel_TM_sf"/>
</dbReference>
<keyword evidence="3 13" id="KW-0812">Transmembrane</keyword>
<evidence type="ECO:0000256" key="3">
    <source>
        <dbReference type="ARBA" id="ARBA00022692"/>
    </source>
</evidence>
<dbReference type="Pfam" id="PF02931">
    <property type="entry name" value="Neur_chan_LBD"/>
    <property type="match status" value="1"/>
</dbReference>
<dbReference type="InterPro" id="IPR006201">
    <property type="entry name" value="Neur_channel"/>
</dbReference>
<keyword evidence="7 13" id="KW-0472">Membrane</keyword>
<dbReference type="InterPro" id="IPR036734">
    <property type="entry name" value="Neur_chan_lig-bd_sf"/>
</dbReference>
<keyword evidence="2" id="KW-1003">Cell membrane</keyword>
<dbReference type="InterPro" id="IPR018000">
    <property type="entry name" value="Neurotransmitter_ion_chnl_CS"/>
</dbReference>
<dbReference type="GO" id="GO:0022848">
    <property type="term" value="F:acetylcholine-gated monoatomic cation-selective channel activity"/>
    <property type="evidence" value="ECO:0007669"/>
    <property type="project" value="InterPro"/>
</dbReference>
<dbReference type="AlphaFoldDB" id="T1JBH4"/>
<keyword evidence="1 13" id="KW-0813">Transport</keyword>
<keyword evidence="11 13" id="KW-0407">Ion channel</keyword>
<evidence type="ECO:0000256" key="8">
    <source>
        <dbReference type="ARBA" id="ARBA00023170"/>
    </source>
</evidence>
<dbReference type="Gene3D" id="1.20.58.390">
    <property type="entry name" value="Neurotransmitter-gated ion-channel transmembrane domain"/>
    <property type="match status" value="1"/>
</dbReference>
<sequence>MYLIHIFLLTTSLFAINSYAGEAGLLSNEGKLRKELFTNRKINTHTRPKQHHQATTNIIVHFFIFHILDLDEKTEIFSTNAYLMQTWDDLNFVWEPEDYGGLYYLPVDFEEIWKPDIYLLNNAESTNILPVAKTQIFLYNDGRVRWWPPGTFKSICPIDLKAFPFDQQTCHLYFESWSATGDEINLTLYNQEENFPVEILLVEEHNEWELVASNRTRNIHTPDPGDDKIFFTSLIFHITLKRRMPYYHLAIITPTIIAILITFVIFWISPASEHKLFTSAVNMTILFILIVHLFWVVPRSGSSVAGIIIFCGNGAFFAGLTFLLTITTISIYKNPPSFPPPIWFTNLLSGWLGSVVCLPDKTSIGSSELLDNDEDETKSNLKVVLSDWQLVACGLDKLGFILYCIIMSIVALAAFA</sequence>
<evidence type="ECO:0000256" key="7">
    <source>
        <dbReference type="ARBA" id="ARBA00023136"/>
    </source>
</evidence>
<evidence type="ECO:0000256" key="10">
    <source>
        <dbReference type="ARBA" id="ARBA00023286"/>
    </source>
</evidence>
<dbReference type="PANTHER" id="PTHR18945">
    <property type="entry name" value="NEUROTRANSMITTER GATED ION CHANNEL"/>
    <property type="match status" value="1"/>
</dbReference>
<dbReference type="InterPro" id="IPR038050">
    <property type="entry name" value="Neuro_actylchol_rec"/>
</dbReference>
<evidence type="ECO:0000313" key="15">
    <source>
        <dbReference type="EnsemblMetazoa" id="SMAR011120-PA"/>
    </source>
</evidence>
<dbReference type="PROSITE" id="PS00236">
    <property type="entry name" value="NEUROTR_ION_CHANNEL"/>
    <property type="match status" value="1"/>
</dbReference>
<keyword evidence="5" id="KW-0770">Synapse</keyword>
<evidence type="ECO:0000256" key="6">
    <source>
        <dbReference type="ARBA" id="ARBA00023065"/>
    </source>
</evidence>
<name>T1JBH4_STRMM</name>
<keyword evidence="9" id="KW-0628">Postsynaptic cell membrane</keyword>
<feature type="signal peptide" evidence="13">
    <location>
        <begin position="1"/>
        <end position="20"/>
    </location>
</feature>
<accession>T1JBH4</accession>
<evidence type="ECO:0000256" key="13">
    <source>
        <dbReference type="RuleBase" id="RU000687"/>
    </source>
</evidence>
<dbReference type="STRING" id="126957.T1JBH4"/>
<keyword evidence="16" id="KW-1185">Reference proteome</keyword>
<evidence type="ECO:0000256" key="9">
    <source>
        <dbReference type="ARBA" id="ARBA00023257"/>
    </source>
</evidence>
<keyword evidence="4 13" id="KW-1133">Transmembrane helix</keyword>
<organism evidence="15 16">
    <name type="scientific">Strigamia maritima</name>
    <name type="common">European centipede</name>
    <name type="synonym">Geophilus maritimus</name>
    <dbReference type="NCBI Taxonomy" id="126957"/>
    <lineage>
        <taxon>Eukaryota</taxon>
        <taxon>Metazoa</taxon>
        <taxon>Ecdysozoa</taxon>
        <taxon>Arthropoda</taxon>
        <taxon>Myriapoda</taxon>
        <taxon>Chilopoda</taxon>
        <taxon>Pleurostigmophora</taxon>
        <taxon>Geophilomorpha</taxon>
        <taxon>Linotaeniidae</taxon>
        <taxon>Strigamia</taxon>
    </lineage>
</organism>
<proteinExistence type="inferred from homology"/>
<comment type="similarity">
    <text evidence="13">Belongs to the ligand-gated ion channel (TC 1.A.9) family.</text>
</comment>